<accession>A0A438EY43</accession>
<sequence length="191" mass="21228">MNGIFNEQILVEKLAKLNSSQKSIEIVEKVNGPLRRRNWANLWAKVENAKARNLREPKQIGPRFGSSSPHLEVVLCGMCTRWLRSRGSLLGSGEGGTMEQKDGHSVEFYENILNNSSSMEVEASKNKGFLACMDPLDEALLLGSRDLECLAKSLEVKNWNGEVTPPFVRLKERGFGGICMPFEGYGRNLGA</sequence>
<dbReference type="AlphaFoldDB" id="A0A438EY43"/>
<organism evidence="1 2">
    <name type="scientific">Vitis vinifera</name>
    <name type="common">Grape</name>
    <dbReference type="NCBI Taxonomy" id="29760"/>
    <lineage>
        <taxon>Eukaryota</taxon>
        <taxon>Viridiplantae</taxon>
        <taxon>Streptophyta</taxon>
        <taxon>Embryophyta</taxon>
        <taxon>Tracheophyta</taxon>
        <taxon>Spermatophyta</taxon>
        <taxon>Magnoliopsida</taxon>
        <taxon>eudicotyledons</taxon>
        <taxon>Gunneridae</taxon>
        <taxon>Pentapetalae</taxon>
        <taxon>rosids</taxon>
        <taxon>Vitales</taxon>
        <taxon>Vitaceae</taxon>
        <taxon>Viteae</taxon>
        <taxon>Vitis</taxon>
    </lineage>
</organism>
<dbReference type="Proteomes" id="UP000288805">
    <property type="component" value="Unassembled WGS sequence"/>
</dbReference>
<comment type="caution">
    <text evidence="1">The sequence shown here is derived from an EMBL/GenBank/DDBJ whole genome shotgun (WGS) entry which is preliminary data.</text>
</comment>
<proteinExistence type="predicted"/>
<evidence type="ECO:0000313" key="1">
    <source>
        <dbReference type="EMBL" id="RVW52671.1"/>
    </source>
</evidence>
<name>A0A438EY43_VITVI</name>
<reference evidence="1 2" key="1">
    <citation type="journal article" date="2018" name="PLoS Genet.">
        <title>Population sequencing reveals clonal diversity and ancestral inbreeding in the grapevine cultivar Chardonnay.</title>
        <authorList>
            <person name="Roach M.J."/>
            <person name="Johnson D.L."/>
            <person name="Bohlmann J."/>
            <person name="van Vuuren H.J."/>
            <person name="Jones S.J."/>
            <person name="Pretorius I.S."/>
            <person name="Schmidt S.A."/>
            <person name="Borneman A.R."/>
        </authorList>
    </citation>
    <scope>NUCLEOTIDE SEQUENCE [LARGE SCALE GENOMIC DNA]</scope>
    <source>
        <strain evidence="2">cv. Chardonnay</strain>
        <tissue evidence="1">Leaf</tissue>
    </source>
</reference>
<gene>
    <name evidence="1" type="ORF">CK203_068799</name>
</gene>
<dbReference type="EMBL" id="QGNW01001166">
    <property type="protein sequence ID" value="RVW52671.1"/>
    <property type="molecule type" value="Genomic_DNA"/>
</dbReference>
<protein>
    <submittedName>
        <fullName evidence="1">Uncharacterized protein</fullName>
    </submittedName>
</protein>
<evidence type="ECO:0000313" key="2">
    <source>
        <dbReference type="Proteomes" id="UP000288805"/>
    </source>
</evidence>